<dbReference type="Gene3D" id="1.25.40.10">
    <property type="entry name" value="Tetratricopeptide repeat domain"/>
    <property type="match status" value="2"/>
</dbReference>
<feature type="domain" description="CHAT" evidence="2">
    <location>
        <begin position="668"/>
        <end position="893"/>
    </location>
</feature>
<protein>
    <submittedName>
        <fullName evidence="3">CHAT domain-containing protein</fullName>
    </submittedName>
</protein>
<dbReference type="SMART" id="SM00028">
    <property type="entry name" value="TPR"/>
    <property type="match status" value="3"/>
</dbReference>
<comment type="caution">
    <text evidence="3">The sequence shown here is derived from an EMBL/GenBank/DDBJ whole genome shotgun (WGS) entry which is preliminary data.</text>
</comment>
<evidence type="ECO:0000313" key="3">
    <source>
        <dbReference type="EMBL" id="MTD16799.1"/>
    </source>
</evidence>
<organism evidence="3 4">
    <name type="scientific">Nakamurella alba</name>
    <dbReference type="NCBI Taxonomy" id="2665158"/>
    <lineage>
        <taxon>Bacteria</taxon>
        <taxon>Bacillati</taxon>
        <taxon>Actinomycetota</taxon>
        <taxon>Actinomycetes</taxon>
        <taxon>Nakamurellales</taxon>
        <taxon>Nakamurellaceae</taxon>
        <taxon>Nakamurella</taxon>
    </lineage>
</organism>
<keyword evidence="4" id="KW-1185">Reference proteome</keyword>
<accession>A0A7K1FTT4</accession>
<dbReference type="Proteomes" id="UP000460221">
    <property type="component" value="Unassembled WGS sequence"/>
</dbReference>
<dbReference type="Pfam" id="PF12770">
    <property type="entry name" value="CHAT"/>
    <property type="match status" value="1"/>
</dbReference>
<dbReference type="InterPro" id="IPR011990">
    <property type="entry name" value="TPR-like_helical_dom_sf"/>
</dbReference>
<dbReference type="AlphaFoldDB" id="A0A7K1FTT4"/>
<feature type="region of interest" description="Disordered" evidence="1">
    <location>
        <begin position="1"/>
        <end position="37"/>
    </location>
</feature>
<dbReference type="RefSeq" id="WP_154770769.1">
    <property type="nucleotide sequence ID" value="NZ_WLYK01000011.1"/>
</dbReference>
<reference evidence="3 4" key="1">
    <citation type="submission" date="2019-11" db="EMBL/GenBank/DDBJ databases">
        <authorList>
            <person name="Jiang L.-Q."/>
        </authorList>
    </citation>
    <scope>NUCLEOTIDE SEQUENCE [LARGE SCALE GENOMIC DNA]</scope>
    <source>
        <strain evidence="3 4">YIM 132087</strain>
    </source>
</reference>
<evidence type="ECO:0000256" key="1">
    <source>
        <dbReference type="SAM" id="MobiDB-lite"/>
    </source>
</evidence>
<name>A0A7K1FTT4_9ACTN</name>
<gene>
    <name evidence="3" type="ORF">GIS00_22970</name>
</gene>
<dbReference type="EMBL" id="WLYK01000011">
    <property type="protein sequence ID" value="MTD16799.1"/>
    <property type="molecule type" value="Genomic_DNA"/>
</dbReference>
<dbReference type="InterPro" id="IPR024983">
    <property type="entry name" value="CHAT_dom"/>
</dbReference>
<dbReference type="InterPro" id="IPR019734">
    <property type="entry name" value="TPR_rpt"/>
</dbReference>
<evidence type="ECO:0000313" key="4">
    <source>
        <dbReference type="Proteomes" id="UP000460221"/>
    </source>
</evidence>
<proteinExistence type="predicted"/>
<sequence>MASDIPRPAGAGGEQRGQQVRRPRATSAASAEELWTASRQASDRGHWDVSRRFARRALAAWEAVPGGDPTLRVRILIALAYNESELGRTRVARALLDQAASAGTQILPAVRVARGLLHVRTGRPDLAIEDFDRAIAEQRGAESAREQEDLAGALINRGLMHMSAGRLSDAAADTAEAGAIGRRLRDPDLIFMADHNLGYVRYLGGDLPGALSAMESAAAASAEGAADGVSHLDRARALTAAGMVVEAGEFVDHALAAFRRNRATADLVEAYAVRAELDLMAGEPAAALDHARKAATIAARRGNDNAALASRVLQQRARRALRALAAEDGTVALPGRAPGPAGAAGRAGCAGPTGDAEAASVTGTAGIDPAASRDARSAGALADELAAAGMPDDRGAALLLQAEALLDAGRVHEAAGVAAQVRQSSAMPQLAARLHHRYVDARIALAHDDRRAGFGHIRRGLDELARFQARFGSQDLQSASAVHGADLAALGLRTAVRSGSPATIFQWLERARGVSTRLPQVRPPADPVLAEELGALRVSYEQARQAVLSGRRSPALETRVRELRRAVRARAWEARGNGAVTRPPSLTDVQRRLAADPDAPTVVAYIRGGGVVHALVIGPEGASFAVLGAFADLQERVRRLDADLDLLASGRVPAAVRAVAGRSLEQGLSALSATLVAPIAGWLRPGPLLISGLGVLATVPWSMLPGLHGRPITVNSSVTASMTELGRPAQVAGVLSVAGPGVPLGGLEVEQVAAVHPGSAVLVDGDATGSAVLREVPDGGLLHIAAHGRHEAESPLFSSVLLADGPLYGYDIAPNPDLPRQVVLSSCEVGRNDVRIGEPLGLAAALLRSGVSTVIAGVSRIGDEVAAEVMTEYHRRLAAGDRPAFALAGAVGTVDRPAPFSCFGAGV</sequence>
<evidence type="ECO:0000259" key="2">
    <source>
        <dbReference type="Pfam" id="PF12770"/>
    </source>
</evidence>
<dbReference type="SUPFAM" id="SSF48452">
    <property type="entry name" value="TPR-like"/>
    <property type="match status" value="1"/>
</dbReference>